<dbReference type="AlphaFoldDB" id="A0A255XJW3"/>
<keyword evidence="2 5" id="KW-0812">Transmembrane</keyword>
<keyword evidence="4 5" id="KW-0472">Membrane</keyword>
<dbReference type="RefSeq" id="WP_094410363.1">
    <property type="nucleotide sequence ID" value="NZ_BMJZ01000003.1"/>
</dbReference>
<dbReference type="EMBL" id="NOXS01000035">
    <property type="protein sequence ID" value="OYQ16725.1"/>
    <property type="molecule type" value="Genomic_DNA"/>
</dbReference>
<dbReference type="Proteomes" id="UP000216361">
    <property type="component" value="Unassembled WGS sequence"/>
</dbReference>
<feature type="transmembrane region" description="Helical" evidence="5">
    <location>
        <begin position="64"/>
        <end position="82"/>
    </location>
</feature>
<proteinExistence type="predicted"/>
<dbReference type="InterPro" id="IPR007016">
    <property type="entry name" value="O-antigen_ligase-rel_domated"/>
</dbReference>
<sequence>MILRLPEAAKQAALAGFAVIALLFPQALPVLLGLVVLSQIVAAVAEGGRRGLLTLGAWGRLRPALLLFLVPILALALVPWAEWPGLSAGRAGRLVGELLLALALAGIALAVPSDEAVRRARAVTVGLGVGAGLAVADLASQGLLTGFLRGQPVDVITYGRSAVLAALTAVPILLAAPFPLLRRVFLAVPGIVLAAISANLAAKLLVPVAVVAALVGLWRWGPVVIALAVSSAIALPALLPVALTPAQECVLWAGKPSAAHRLLIWTYADGLIDQRPWSGWGLDAARRLGAAAPDAPVPECARSALGRDSVPLLPLHPHNGALQLWLELGALGALVLPLLLLTSSRTLMLLPTVARATGSAALAGGMVPLLVSFGLWQGWWLAGLSVFWGMMLLYFSRRS</sequence>
<comment type="caution">
    <text evidence="7">The sequence shown here is derived from an EMBL/GenBank/DDBJ whole genome shotgun (WGS) entry which is preliminary data.</text>
</comment>
<keyword evidence="3 5" id="KW-1133">Transmembrane helix</keyword>
<reference evidence="7 8" key="1">
    <citation type="submission" date="2017-07" db="EMBL/GenBank/DDBJ databases">
        <title>Elstera cyanobacteriorum sp. nov., a novel bacterium isolated from cyanobacterial aggregates in a eutrophic lake.</title>
        <authorList>
            <person name="Cai H."/>
        </authorList>
    </citation>
    <scope>NUCLEOTIDE SEQUENCE [LARGE SCALE GENOMIC DNA]</scope>
    <source>
        <strain evidence="7 8">TH019</strain>
    </source>
</reference>
<feature type="transmembrane region" description="Helical" evidence="5">
    <location>
        <begin position="12"/>
        <end position="44"/>
    </location>
</feature>
<feature type="transmembrane region" description="Helical" evidence="5">
    <location>
        <begin position="123"/>
        <end position="148"/>
    </location>
</feature>
<evidence type="ECO:0000256" key="3">
    <source>
        <dbReference type="ARBA" id="ARBA00022989"/>
    </source>
</evidence>
<feature type="transmembrane region" description="Helical" evidence="5">
    <location>
        <begin position="322"/>
        <end position="341"/>
    </location>
</feature>
<comment type="subcellular location">
    <subcellularLocation>
        <location evidence="1">Membrane</location>
        <topology evidence="1">Multi-pass membrane protein</topology>
    </subcellularLocation>
</comment>
<evidence type="ECO:0000256" key="2">
    <source>
        <dbReference type="ARBA" id="ARBA00022692"/>
    </source>
</evidence>
<name>A0A255XJW3_9PROT</name>
<feature type="transmembrane region" description="Helical" evidence="5">
    <location>
        <begin position="377"/>
        <end position="395"/>
    </location>
</feature>
<dbReference type="OrthoDB" id="8050531at2"/>
<evidence type="ECO:0000256" key="4">
    <source>
        <dbReference type="ARBA" id="ARBA00023136"/>
    </source>
</evidence>
<evidence type="ECO:0000313" key="7">
    <source>
        <dbReference type="EMBL" id="OYQ16725.1"/>
    </source>
</evidence>
<feature type="transmembrane region" description="Helical" evidence="5">
    <location>
        <begin position="184"/>
        <end position="217"/>
    </location>
</feature>
<accession>A0A255XJW3</accession>
<dbReference type="GO" id="GO:0016020">
    <property type="term" value="C:membrane"/>
    <property type="evidence" value="ECO:0007669"/>
    <property type="project" value="UniProtKB-SubCell"/>
</dbReference>
<evidence type="ECO:0000259" key="6">
    <source>
        <dbReference type="Pfam" id="PF04932"/>
    </source>
</evidence>
<protein>
    <recommendedName>
        <fullName evidence="6">O-antigen ligase-related domain-containing protein</fullName>
    </recommendedName>
</protein>
<gene>
    <name evidence="7" type="ORF">CHR90_17210</name>
</gene>
<organism evidence="7 8">
    <name type="scientific">Elstera cyanobacteriorum</name>
    <dbReference type="NCBI Taxonomy" id="2022747"/>
    <lineage>
        <taxon>Bacteria</taxon>
        <taxon>Pseudomonadati</taxon>
        <taxon>Pseudomonadota</taxon>
        <taxon>Alphaproteobacteria</taxon>
        <taxon>Rhodospirillales</taxon>
        <taxon>Rhodospirillaceae</taxon>
        <taxon>Elstera</taxon>
    </lineage>
</organism>
<evidence type="ECO:0000256" key="1">
    <source>
        <dbReference type="ARBA" id="ARBA00004141"/>
    </source>
</evidence>
<feature type="transmembrane region" description="Helical" evidence="5">
    <location>
        <begin position="224"/>
        <end position="243"/>
    </location>
</feature>
<dbReference type="Pfam" id="PF04932">
    <property type="entry name" value="Wzy_C"/>
    <property type="match status" value="1"/>
</dbReference>
<feature type="transmembrane region" description="Helical" evidence="5">
    <location>
        <begin position="155"/>
        <end position="178"/>
    </location>
</feature>
<evidence type="ECO:0000256" key="5">
    <source>
        <dbReference type="SAM" id="Phobius"/>
    </source>
</evidence>
<evidence type="ECO:0000313" key="8">
    <source>
        <dbReference type="Proteomes" id="UP000216361"/>
    </source>
</evidence>
<keyword evidence="8" id="KW-1185">Reference proteome</keyword>
<feature type="domain" description="O-antigen ligase-related" evidence="6">
    <location>
        <begin position="195"/>
        <end position="335"/>
    </location>
</feature>
<feature type="transmembrane region" description="Helical" evidence="5">
    <location>
        <begin position="94"/>
        <end position="111"/>
    </location>
</feature>